<dbReference type="InterPro" id="IPR017538">
    <property type="entry name" value="Pept_M42_glutamyl_aminopept"/>
</dbReference>
<dbReference type="GO" id="GO:0004230">
    <property type="term" value="F:glutamyl aminopeptidase activity"/>
    <property type="evidence" value="ECO:0007669"/>
    <property type="project" value="UniProtKB-EC"/>
</dbReference>
<dbReference type="EC" id="3.4.11.7" evidence="9"/>
<reference evidence="9 10" key="1">
    <citation type="journal article" date="2014" name="Int. J. Syst. Evol. Microbiol.">
        <title>Jeotgalibaca dankookensis gen. nov., sp. nov., a member of the family Carnobacteriaceae, isolated from seujeot (Korean traditional food).</title>
        <authorList>
            <person name="Lee D.G."/>
            <person name="Trujillo M.E."/>
            <person name="Kang H."/>
            <person name="Ahn T.Y."/>
        </authorList>
    </citation>
    <scope>NUCLEOTIDE SEQUENCE [LARGE SCALE GENOMIC DNA]</scope>
    <source>
        <strain evidence="9 10">EX-07</strain>
    </source>
</reference>
<evidence type="ECO:0000256" key="4">
    <source>
        <dbReference type="ARBA" id="ARBA00022723"/>
    </source>
</evidence>
<dbReference type="CDD" id="cd05656">
    <property type="entry name" value="M42_Frv"/>
    <property type="match status" value="1"/>
</dbReference>
<keyword evidence="5 9" id="KW-0378">Hydrolase</keyword>
<protein>
    <submittedName>
        <fullName evidence="9">Glutamyl aminopeptidase</fullName>
        <ecNumber evidence="9">3.4.11.7</ecNumber>
    </submittedName>
</protein>
<accession>A0A1S6IME5</accession>
<evidence type="ECO:0000256" key="5">
    <source>
        <dbReference type="ARBA" id="ARBA00022801"/>
    </source>
</evidence>
<dbReference type="EMBL" id="CP019728">
    <property type="protein sequence ID" value="AQS52728.1"/>
    <property type="molecule type" value="Genomic_DNA"/>
</dbReference>
<comment type="similarity">
    <text evidence="1 6">Belongs to the peptidase M42 family.</text>
</comment>
<proteinExistence type="inferred from homology"/>
<dbReference type="KEGG" id="jda:BW727_100335"/>
<dbReference type="STRING" id="708126.BW727_100335"/>
<keyword evidence="10" id="KW-1185">Reference proteome</keyword>
<dbReference type="PIRSF" id="PIRSF001123">
    <property type="entry name" value="PepA_GA"/>
    <property type="match status" value="1"/>
</dbReference>
<evidence type="ECO:0000313" key="10">
    <source>
        <dbReference type="Proteomes" id="UP000188993"/>
    </source>
</evidence>
<evidence type="ECO:0000256" key="7">
    <source>
        <dbReference type="PIRSR" id="PIRSR001123-1"/>
    </source>
</evidence>
<dbReference type="PANTHER" id="PTHR32481">
    <property type="entry name" value="AMINOPEPTIDASE"/>
    <property type="match status" value="1"/>
</dbReference>
<dbReference type="OrthoDB" id="9772053at2"/>
<gene>
    <name evidence="9" type="primary">pepA</name>
    <name evidence="9" type="ORF">BW727_100335</name>
</gene>
<comment type="cofactor">
    <cofactor evidence="8">
        <name>a divalent metal cation</name>
        <dbReference type="ChEBI" id="CHEBI:60240"/>
    </cofactor>
    <text evidence="8">Binds 2 divalent metal cations per subunit.</text>
</comment>
<evidence type="ECO:0000256" key="6">
    <source>
        <dbReference type="PIRNR" id="PIRNR001123"/>
    </source>
</evidence>
<dbReference type="InterPro" id="IPR023367">
    <property type="entry name" value="Peptidase_M42_dom2"/>
</dbReference>
<evidence type="ECO:0000256" key="2">
    <source>
        <dbReference type="ARBA" id="ARBA00022438"/>
    </source>
</evidence>
<dbReference type="Gene3D" id="2.40.30.40">
    <property type="entry name" value="Peptidase M42, domain 2"/>
    <property type="match status" value="1"/>
</dbReference>
<keyword evidence="2 9" id="KW-0031">Aminopeptidase</keyword>
<dbReference type="Gene3D" id="3.40.630.10">
    <property type="entry name" value="Zn peptidases"/>
    <property type="match status" value="1"/>
</dbReference>
<dbReference type="InterPro" id="IPR008007">
    <property type="entry name" value="Peptidase_M42"/>
</dbReference>
<feature type="active site" description="Proton acceptor" evidence="7">
    <location>
        <position position="212"/>
    </location>
</feature>
<evidence type="ECO:0000313" key="9">
    <source>
        <dbReference type="EMBL" id="AQS52728.1"/>
    </source>
</evidence>
<keyword evidence="4 8" id="KW-0479">Metal-binding</keyword>
<feature type="binding site" evidence="8">
    <location>
        <position position="320"/>
    </location>
    <ligand>
        <name>Zn(2+)</name>
        <dbReference type="ChEBI" id="CHEBI:29105"/>
        <label>2</label>
    </ligand>
</feature>
<dbReference type="InterPro" id="IPR051464">
    <property type="entry name" value="Peptidase_M42_aminopept"/>
</dbReference>
<dbReference type="GO" id="GO:0006508">
    <property type="term" value="P:proteolysis"/>
    <property type="evidence" value="ECO:0007669"/>
    <property type="project" value="UniProtKB-KW"/>
</dbReference>
<dbReference type="RefSeq" id="WP_062468450.1">
    <property type="nucleotide sequence ID" value="NZ_BBYN01000007.1"/>
</dbReference>
<dbReference type="Proteomes" id="UP000188993">
    <property type="component" value="Chromosome"/>
</dbReference>
<feature type="binding site" evidence="8">
    <location>
        <position position="180"/>
    </location>
    <ligand>
        <name>Zn(2+)</name>
        <dbReference type="ChEBI" id="CHEBI:29105"/>
        <label>2</label>
    </ligand>
</feature>
<evidence type="ECO:0000256" key="3">
    <source>
        <dbReference type="ARBA" id="ARBA00022670"/>
    </source>
</evidence>
<dbReference type="SUPFAM" id="SSF53187">
    <property type="entry name" value="Zn-dependent exopeptidases"/>
    <property type="match status" value="1"/>
</dbReference>
<feature type="binding site" evidence="8">
    <location>
        <position position="213"/>
    </location>
    <ligand>
        <name>Zn(2+)</name>
        <dbReference type="ChEBI" id="CHEBI:29105"/>
        <label>2</label>
    </ligand>
</feature>
<dbReference type="Pfam" id="PF05343">
    <property type="entry name" value="Peptidase_M42"/>
    <property type="match status" value="1"/>
</dbReference>
<evidence type="ECO:0000256" key="8">
    <source>
        <dbReference type="PIRSR" id="PIRSR001123-2"/>
    </source>
</evidence>
<evidence type="ECO:0000256" key="1">
    <source>
        <dbReference type="ARBA" id="ARBA00006272"/>
    </source>
</evidence>
<organism evidence="9 10">
    <name type="scientific">Jeotgalibaca dankookensis</name>
    <dbReference type="NCBI Taxonomy" id="708126"/>
    <lineage>
        <taxon>Bacteria</taxon>
        <taxon>Bacillati</taxon>
        <taxon>Bacillota</taxon>
        <taxon>Bacilli</taxon>
        <taxon>Lactobacillales</taxon>
        <taxon>Carnobacteriaceae</taxon>
        <taxon>Jeotgalibaca</taxon>
    </lineage>
</organism>
<dbReference type="NCBIfam" id="TIGR03107">
    <property type="entry name" value="glu_aminopep"/>
    <property type="match status" value="1"/>
</dbReference>
<dbReference type="GO" id="GO:0046872">
    <property type="term" value="F:metal ion binding"/>
    <property type="evidence" value="ECO:0007669"/>
    <property type="project" value="UniProtKB-UniRule"/>
</dbReference>
<name>A0A1S6IME5_9LACT</name>
<feature type="binding site" evidence="8">
    <location>
        <position position="180"/>
    </location>
    <ligand>
        <name>Zn(2+)</name>
        <dbReference type="ChEBI" id="CHEBI:29105"/>
        <label>1</label>
    </ligand>
</feature>
<sequence length="357" mass="39216">MQDKTFQLIKQLTELQGTSGNEGRVRQFMHEKLSPLVDRVETDGLGGVFGIRENKQADAPRIMIAAHMDEVGFMVSHITDNGMLTVVPLGGWNPYVVSAQRYTLQSRDQDIPVISSSVPPHLLRGDGKAEVNVADILFDAGFDSKEEAMSFGVRPGDAIVPQAETIWTANKKKIIAKAWDNRYGNVVVLEALEALQGEDLPNTLIVGSNVQEEVGLRGAKGAVSKFNPDLFFAVDCSPANDIKTKKDTFGHLGEGFLLRIQDPGMITLRGMREFLLDTAETHHIPYQYFVSKGGTDAGAAHTMNQGVPSAVIGVSARYIHTHQSMFHIDDYAAAKEMVIQVAKTLDKSTYETIMKRN</sequence>
<keyword evidence="3" id="KW-0645">Protease</keyword>
<feature type="binding site" evidence="8">
    <location>
        <position position="67"/>
    </location>
    <ligand>
        <name>Zn(2+)</name>
        <dbReference type="ChEBI" id="CHEBI:29105"/>
        <label>1</label>
    </ligand>
</feature>
<dbReference type="AlphaFoldDB" id="A0A1S6IME5"/>
<feature type="binding site" evidence="8">
    <location>
        <position position="235"/>
    </location>
    <ligand>
        <name>Zn(2+)</name>
        <dbReference type="ChEBI" id="CHEBI:29105"/>
        <label>1</label>
    </ligand>
</feature>
<dbReference type="PANTHER" id="PTHR32481:SF0">
    <property type="entry name" value="AMINOPEPTIDASE YPDE-RELATED"/>
    <property type="match status" value="1"/>
</dbReference>
<dbReference type="SUPFAM" id="SSF101821">
    <property type="entry name" value="Aminopeptidase/glucanase lid domain"/>
    <property type="match status" value="1"/>
</dbReference>